<evidence type="ECO:0000313" key="8">
    <source>
        <dbReference type="EMBL" id="RGR29883.1"/>
    </source>
</evidence>
<dbReference type="EMBL" id="QSHQ01000026">
    <property type="protein sequence ID" value="RHC28096.1"/>
    <property type="molecule type" value="Genomic_DNA"/>
</dbReference>
<dbReference type="Proteomes" id="UP000285305">
    <property type="component" value="Unassembled WGS sequence"/>
</dbReference>
<dbReference type="Proteomes" id="UP000056419">
    <property type="component" value="Unassembled WGS sequence"/>
</dbReference>
<evidence type="ECO:0000256" key="1">
    <source>
        <dbReference type="SAM" id="Phobius"/>
    </source>
</evidence>
<evidence type="ECO:0000313" key="16">
    <source>
        <dbReference type="Proteomes" id="UP000261223"/>
    </source>
</evidence>
<evidence type="ECO:0000313" key="9">
    <source>
        <dbReference type="EMBL" id="RGW36529.1"/>
    </source>
</evidence>
<keyword evidence="1" id="KW-1133">Transmembrane helix</keyword>
<evidence type="ECO:0000313" key="11">
    <source>
        <dbReference type="EMBL" id="RHB28730.1"/>
    </source>
</evidence>
<dbReference type="EMBL" id="WCLP01000008">
    <property type="protein sequence ID" value="KAB5282982.1"/>
    <property type="molecule type" value="Genomic_DNA"/>
</dbReference>
<dbReference type="EMBL" id="QRUB01000001">
    <property type="protein sequence ID" value="RGR29883.1"/>
    <property type="molecule type" value="Genomic_DNA"/>
</dbReference>
<evidence type="ECO:0000313" key="25">
    <source>
        <dbReference type="Proteomes" id="UP000431177"/>
    </source>
</evidence>
<evidence type="ECO:0000313" key="15">
    <source>
        <dbReference type="Proteomes" id="UP000056419"/>
    </source>
</evidence>
<evidence type="ECO:0000313" key="23">
    <source>
        <dbReference type="Proteomes" id="UP000285150"/>
    </source>
</evidence>
<evidence type="ECO:0000313" key="24">
    <source>
        <dbReference type="Proteomes" id="UP000285305"/>
    </source>
</evidence>
<dbReference type="EMBL" id="QSAF01000001">
    <property type="protein sequence ID" value="RGW36529.1"/>
    <property type="molecule type" value="Genomic_DNA"/>
</dbReference>
<dbReference type="Gene3D" id="1.20.1300.10">
    <property type="entry name" value="Fumarate reductase/succinate dehydrogenase, transmembrane subunit"/>
    <property type="match status" value="1"/>
</dbReference>
<dbReference type="Proteomes" id="UP000431177">
    <property type="component" value="Unassembled WGS sequence"/>
</dbReference>
<dbReference type="InterPro" id="IPR034804">
    <property type="entry name" value="SQR/QFR_C/D"/>
</dbReference>
<feature type="transmembrane region" description="Helical" evidence="1">
    <location>
        <begin position="105"/>
        <end position="125"/>
    </location>
</feature>
<evidence type="ECO:0000313" key="18">
    <source>
        <dbReference type="Proteomes" id="UP000283482"/>
    </source>
</evidence>
<evidence type="ECO:0000313" key="12">
    <source>
        <dbReference type="EMBL" id="RHC28096.1"/>
    </source>
</evidence>
<evidence type="ECO:0000313" key="27">
    <source>
        <dbReference type="Proteomes" id="UP000467334"/>
    </source>
</evidence>
<evidence type="ECO:0000313" key="6">
    <source>
        <dbReference type="EMBL" id="RGM10407.1"/>
    </source>
</evidence>
<evidence type="ECO:0000313" key="21">
    <source>
        <dbReference type="Proteomes" id="UP000284604"/>
    </source>
</evidence>
<gene>
    <name evidence="5" type="primary">sdhC</name>
    <name evidence="5" type="ORF">AA415_01340</name>
    <name evidence="13" type="ORF">DW668_01315</name>
    <name evidence="12" type="ORF">DW853_12540</name>
    <name evidence="11" type="ORF">DW889_09075</name>
    <name evidence="10" type="ORF">DWV41_15205</name>
    <name evidence="9" type="ORF">DWV77_00410</name>
    <name evidence="8" type="ORF">DWY58_01125</name>
    <name evidence="7" type="ORF">DWY65_12825</name>
    <name evidence="14" type="ORF">DWZ78_14720</name>
    <name evidence="6" type="ORF">DXC34_15260</name>
    <name evidence="4" type="ORF">F9950_07595</name>
    <name evidence="3" type="ORF">F9958_01885</name>
    <name evidence="2" type="ORF">F9962_04220</name>
</gene>
<dbReference type="Proteomes" id="UP000284777">
    <property type="component" value="Unassembled WGS sequence"/>
</dbReference>
<feature type="transmembrane region" description="Helical" evidence="1">
    <location>
        <begin position="205"/>
        <end position="225"/>
    </location>
</feature>
<dbReference type="AlphaFoldDB" id="A0A108T908"/>
<dbReference type="RefSeq" id="WP_005655606.1">
    <property type="nucleotide sequence ID" value="NZ_AP031449.1"/>
</dbReference>
<dbReference type="EMBL" id="QRHJ01000002">
    <property type="protein sequence ID" value="RHF78257.1"/>
    <property type="molecule type" value="Genomic_DNA"/>
</dbReference>
<evidence type="ECO:0000313" key="20">
    <source>
        <dbReference type="Proteomes" id="UP000284161"/>
    </source>
</evidence>
<dbReference type="Proteomes" id="UP000284604">
    <property type="component" value="Unassembled WGS sequence"/>
</dbReference>
<dbReference type="EMBL" id="WCLE01000003">
    <property type="protein sequence ID" value="KAB5316164.1"/>
    <property type="molecule type" value="Genomic_DNA"/>
</dbReference>
<evidence type="ECO:0000313" key="14">
    <source>
        <dbReference type="EMBL" id="RHM16049.1"/>
    </source>
</evidence>
<keyword evidence="1" id="KW-0812">Transmembrane</keyword>
<dbReference type="EMBL" id="QRTW01000025">
    <property type="protein sequence ID" value="RGR10903.1"/>
    <property type="molecule type" value="Genomic_DNA"/>
</dbReference>
<dbReference type="InterPro" id="IPR011138">
    <property type="entry name" value="Cytochrome_b-558"/>
</dbReference>
<evidence type="ECO:0000313" key="26">
    <source>
        <dbReference type="Proteomes" id="UP000440773"/>
    </source>
</evidence>
<dbReference type="SUPFAM" id="SSF81343">
    <property type="entry name" value="Fumarate reductase respiratory complex transmembrane subunits"/>
    <property type="match status" value="1"/>
</dbReference>
<evidence type="ECO:0000313" key="17">
    <source>
        <dbReference type="Proteomes" id="UP000283310"/>
    </source>
</evidence>
<dbReference type="Proteomes" id="UP000467334">
    <property type="component" value="Unassembled WGS sequence"/>
</dbReference>
<dbReference type="NCBIfam" id="TIGR02046">
    <property type="entry name" value="sdhC_b558_fam"/>
    <property type="match status" value="1"/>
</dbReference>
<dbReference type="GO" id="GO:0016020">
    <property type="term" value="C:membrane"/>
    <property type="evidence" value="ECO:0007669"/>
    <property type="project" value="InterPro"/>
</dbReference>
<reference evidence="5 15" key="1">
    <citation type="journal article" date="2016" name="BMC Genomics">
        <title>Type VI secretion systems of human gut Bacteroidales segregate into three genetic architectures, two of which are contained on mobile genetic elements.</title>
        <authorList>
            <person name="Coyne M.J."/>
            <person name="Roelofs K.G."/>
            <person name="Comstock L.E."/>
        </authorList>
    </citation>
    <scope>NUCLEOTIDE SEQUENCE [LARGE SCALE GENOMIC DNA]</scope>
    <source>
        <strain evidence="5 15">CL09T03C01</strain>
    </source>
</reference>
<dbReference type="EMBL" id="WCLA01000012">
    <property type="protein sequence ID" value="KAB5328438.1"/>
    <property type="molecule type" value="Genomic_DNA"/>
</dbReference>
<keyword evidence="15" id="KW-1185">Reference proteome</keyword>
<evidence type="ECO:0000313" key="5">
    <source>
        <dbReference type="EMBL" id="KWR55562.1"/>
    </source>
</evidence>
<evidence type="ECO:0000313" key="19">
    <source>
        <dbReference type="Proteomes" id="UP000283762"/>
    </source>
</evidence>
<dbReference type="Proteomes" id="UP000284161">
    <property type="component" value="Unassembled WGS sequence"/>
</dbReference>
<evidence type="ECO:0000313" key="4">
    <source>
        <dbReference type="EMBL" id="KAB5328438.1"/>
    </source>
</evidence>
<dbReference type="Proteomes" id="UP000440773">
    <property type="component" value="Unassembled WGS sequence"/>
</dbReference>
<evidence type="ECO:0000313" key="10">
    <source>
        <dbReference type="EMBL" id="RGW93792.1"/>
    </source>
</evidence>
<evidence type="ECO:0000313" key="2">
    <source>
        <dbReference type="EMBL" id="KAB5282982.1"/>
    </source>
</evidence>
<comment type="caution">
    <text evidence="5">The sequence shown here is derived from an EMBL/GenBank/DDBJ whole genome shotgun (WGS) entry which is preliminary data.</text>
</comment>
<dbReference type="Proteomes" id="UP000261223">
    <property type="component" value="Unassembled WGS sequence"/>
</dbReference>
<dbReference type="CDD" id="cd03498">
    <property type="entry name" value="SQR_TypeB_2_TM"/>
    <property type="match status" value="1"/>
</dbReference>
<proteinExistence type="predicted"/>
<dbReference type="STRING" id="46506.AA415_01340"/>
<evidence type="ECO:0000313" key="7">
    <source>
        <dbReference type="EMBL" id="RGR10903.1"/>
    </source>
</evidence>
<dbReference type="Proteomes" id="UP000285150">
    <property type="component" value="Unassembled WGS sequence"/>
</dbReference>
<dbReference type="Proteomes" id="UP000283310">
    <property type="component" value="Unassembled WGS sequence"/>
</dbReference>
<dbReference type="EMBL" id="QRPN01000021">
    <property type="protein sequence ID" value="RHM16049.1"/>
    <property type="molecule type" value="Genomic_DNA"/>
</dbReference>
<organism evidence="5 15">
    <name type="scientific">Bacteroides stercoris</name>
    <dbReference type="NCBI Taxonomy" id="46506"/>
    <lineage>
        <taxon>Bacteria</taxon>
        <taxon>Pseudomonadati</taxon>
        <taxon>Bacteroidota</taxon>
        <taxon>Bacteroidia</taxon>
        <taxon>Bacteroidales</taxon>
        <taxon>Bacteroidaceae</taxon>
        <taxon>Bacteroides</taxon>
    </lineage>
</organism>
<sequence length="234" mass="26317">MWLSNSSVGRKVVMSVTGIALILFLTFHMAMNLVALVSANGYNMVCEFLGANWYALVATVGLAALFIIHIIYAFWLTMQNRKARGNERYAVVDKPKTVEWASQNMLVLGIVVIVGLGLHLVNFWAKMQLPELMHNMGAHADMLTLAYAANGVYHIQNTFSNPVFVVLYLIWLGALWFHLTHGFWSSMQSLGWNNKVWINRWKCISNIYSTIVVVCFALVVVVFFIKSLMCSGAC</sequence>
<dbReference type="Proteomes" id="UP000283482">
    <property type="component" value="Unassembled WGS sequence"/>
</dbReference>
<keyword evidence="1" id="KW-0472">Membrane</keyword>
<dbReference type="EMBL" id="LRGC01000005">
    <property type="protein sequence ID" value="KWR55562.1"/>
    <property type="molecule type" value="Genomic_DNA"/>
</dbReference>
<dbReference type="GeneID" id="31797585"/>
<evidence type="ECO:0000313" key="13">
    <source>
        <dbReference type="EMBL" id="RHF78257.1"/>
    </source>
</evidence>
<reference evidence="25 26" key="4">
    <citation type="journal article" date="2019" name="Nat. Med.">
        <title>A library of human gut bacterial isolates paired with longitudinal multiomics data enables mechanistic microbiome research.</title>
        <authorList>
            <person name="Poyet M."/>
            <person name="Groussin M."/>
            <person name="Gibbons S.M."/>
            <person name="Avila-Pacheco J."/>
            <person name="Jiang X."/>
            <person name="Kearney S.M."/>
            <person name="Perrotta A.R."/>
            <person name="Berdy B."/>
            <person name="Zhao S."/>
            <person name="Lieberman T.D."/>
            <person name="Swanson P.K."/>
            <person name="Smith M."/>
            <person name="Roesemann S."/>
            <person name="Alexander J.E."/>
            <person name="Rich S.A."/>
            <person name="Livny J."/>
            <person name="Vlamakis H."/>
            <person name="Clish C."/>
            <person name="Bullock K."/>
            <person name="Deik A."/>
            <person name="Scott J."/>
            <person name="Pierce K.A."/>
            <person name="Xavier R.J."/>
            <person name="Alm E.J."/>
        </authorList>
    </citation>
    <scope>NUCLEOTIDE SEQUENCE [LARGE SCALE GENOMIC DNA]</scope>
    <source>
        <strain evidence="2 26">BIOML-A17</strain>
        <strain evidence="4 25">BIOML-A2</strain>
        <strain evidence="3 27">BIOML-A6</strain>
    </source>
</reference>
<reference evidence="16 17" key="3">
    <citation type="submission" date="2018-08" db="EMBL/GenBank/DDBJ databases">
        <title>A genome reference for cultivated species of the human gut microbiota.</title>
        <authorList>
            <person name="Zou Y."/>
            <person name="Xue W."/>
            <person name="Luo G."/>
        </authorList>
    </citation>
    <scope>NUCLEOTIDE SEQUENCE [LARGE SCALE GENOMIC DNA]</scope>
    <source>
        <strain evidence="10 22">AF05-4</strain>
        <strain evidence="9 23">AF12-7</strain>
        <strain evidence="8 20">AF25-6</strain>
        <strain evidence="7 17">AF26-20BH</strain>
        <strain evidence="14 21">AF35-20</strain>
        <strain evidence="13 19">AM25-16</strain>
        <strain evidence="12 24">AM36-9BH</strain>
        <strain evidence="11 18">AM40-34</strain>
        <strain evidence="6 16">TF03-6</strain>
    </source>
</reference>
<reference evidence="5" key="2">
    <citation type="submission" date="2016-01" db="EMBL/GenBank/DDBJ databases">
        <authorList>
            <person name="McClelland M."/>
            <person name="Jain A."/>
            <person name="Saraogi P."/>
            <person name="Mendelson R."/>
            <person name="Westerman R."/>
            <person name="SanMiguel P."/>
            <person name="Csonka L."/>
        </authorList>
    </citation>
    <scope>NUCLEOTIDE SEQUENCE</scope>
    <source>
        <strain evidence="5">CL09T03C01</strain>
    </source>
</reference>
<dbReference type="PATRIC" id="fig|46506.5.peg.1431"/>
<name>A0A108T908_BACSE</name>
<dbReference type="EMBL" id="QSGN01000019">
    <property type="protein sequence ID" value="RHB28730.1"/>
    <property type="molecule type" value="Genomic_DNA"/>
</dbReference>
<feature type="transmembrane region" description="Helical" evidence="1">
    <location>
        <begin position="12"/>
        <end position="31"/>
    </location>
</feature>
<feature type="transmembrane region" description="Helical" evidence="1">
    <location>
        <begin position="51"/>
        <end position="75"/>
    </location>
</feature>
<feature type="transmembrane region" description="Helical" evidence="1">
    <location>
        <begin position="163"/>
        <end position="184"/>
    </location>
</feature>
<accession>A0A108T908</accession>
<dbReference type="Proteomes" id="UP000283762">
    <property type="component" value="Unassembled WGS sequence"/>
</dbReference>
<dbReference type="EMBL" id="QSBD01000033">
    <property type="protein sequence ID" value="RGW93792.1"/>
    <property type="molecule type" value="Genomic_DNA"/>
</dbReference>
<evidence type="ECO:0000313" key="22">
    <source>
        <dbReference type="Proteomes" id="UP000284777"/>
    </source>
</evidence>
<protein>
    <submittedName>
        <fullName evidence="5">Succinate dehydrogenase (Or fumarate reductase) cytochrome b subunit, b558 family</fullName>
    </submittedName>
    <submittedName>
        <fullName evidence="2">Succinate dehydrogenase/fumarate reductase cytochrome b subunit</fullName>
    </submittedName>
</protein>
<evidence type="ECO:0000313" key="3">
    <source>
        <dbReference type="EMBL" id="KAB5316164.1"/>
    </source>
</evidence>
<dbReference type="EMBL" id="QSSV01000023">
    <property type="protein sequence ID" value="RGM10407.1"/>
    <property type="molecule type" value="Genomic_DNA"/>
</dbReference>